<gene>
    <name evidence="20" type="primary">ND5</name>
</gene>
<feature type="transmembrane region" description="Helical" evidence="16">
    <location>
        <begin position="376"/>
        <end position="402"/>
    </location>
</feature>
<feature type="transmembrane region" description="Helical" evidence="16">
    <location>
        <begin position="458"/>
        <end position="476"/>
    </location>
</feature>
<protein>
    <recommendedName>
        <fullName evidence="3 16">NADH-ubiquinone oxidoreductase chain 5</fullName>
        <ecNumber evidence="2 16">7.1.1.2</ecNumber>
    </recommendedName>
</protein>
<feature type="transmembrane region" description="Helical" evidence="16">
    <location>
        <begin position="139"/>
        <end position="161"/>
    </location>
</feature>
<organism evidence="20">
    <name type="scientific">Hemiarthrum setulosum</name>
    <dbReference type="NCBI Taxonomy" id="1437515"/>
    <lineage>
        <taxon>Eukaryota</taxon>
        <taxon>Metazoa</taxon>
        <taxon>Spiralia</taxon>
        <taxon>Lophotrochozoa</taxon>
        <taxon>Mollusca</taxon>
        <taxon>Polyplacophora</taxon>
        <taxon>Neoloricata</taxon>
        <taxon>Chitonida</taxon>
        <taxon>Acanthochitonina</taxon>
        <taxon>Hemiarthridae</taxon>
        <taxon>Hemiarthrum</taxon>
    </lineage>
</organism>
<evidence type="ECO:0000256" key="3">
    <source>
        <dbReference type="ARBA" id="ARBA00021096"/>
    </source>
</evidence>
<evidence type="ECO:0000256" key="8">
    <source>
        <dbReference type="ARBA" id="ARBA00022967"/>
    </source>
</evidence>
<evidence type="ECO:0000256" key="7">
    <source>
        <dbReference type="ARBA" id="ARBA00022792"/>
    </source>
</evidence>
<dbReference type="GO" id="GO:0008137">
    <property type="term" value="F:NADH dehydrogenase (ubiquinone) activity"/>
    <property type="evidence" value="ECO:0007669"/>
    <property type="project" value="UniProtKB-EC"/>
</dbReference>
<dbReference type="InterPro" id="IPR003945">
    <property type="entry name" value="NU5C-like"/>
</dbReference>
<evidence type="ECO:0000256" key="12">
    <source>
        <dbReference type="ARBA" id="ARBA00023075"/>
    </source>
</evidence>
<feature type="transmembrane region" description="Helical" evidence="16">
    <location>
        <begin position="87"/>
        <end position="108"/>
    </location>
</feature>
<keyword evidence="12 16" id="KW-0830">Ubiquinone</keyword>
<dbReference type="InterPro" id="IPR001516">
    <property type="entry name" value="Proton_antipo_N"/>
</dbReference>
<evidence type="ECO:0000256" key="2">
    <source>
        <dbReference type="ARBA" id="ARBA00012944"/>
    </source>
</evidence>
<dbReference type="PANTHER" id="PTHR42829">
    <property type="entry name" value="NADH-UBIQUINONE OXIDOREDUCTASE CHAIN 5"/>
    <property type="match status" value="1"/>
</dbReference>
<dbReference type="Pfam" id="PF06455">
    <property type="entry name" value="NADH5_C"/>
    <property type="match status" value="1"/>
</dbReference>
<reference evidence="20" key="1">
    <citation type="journal article" date="2020" name="BMC Evol. Biol.">
        <title>A mitogenomic phylogeny of chitons (Mollusca: Polyplacophora).</title>
        <authorList>
            <person name="Irisarri I."/>
            <person name="Uribe J.E."/>
            <person name="Eernisse D.J."/>
            <person name="Zardoya R."/>
        </authorList>
    </citation>
    <scope>NUCLEOTIDE SEQUENCE</scope>
</reference>
<feature type="transmembrane region" description="Helical" evidence="16">
    <location>
        <begin position="173"/>
        <end position="192"/>
    </location>
</feature>
<evidence type="ECO:0000256" key="6">
    <source>
        <dbReference type="ARBA" id="ARBA00022692"/>
    </source>
</evidence>
<comment type="function">
    <text evidence="16">Core subunit of the mitochondrial membrane respiratory chain NADH dehydrogenase (Complex I) which catalyzes electron transfer from NADH through the respiratory chain, using ubiquinone as an electron acceptor. Essential for the catalytic activity and assembly of complex I.</text>
</comment>
<evidence type="ECO:0000259" key="17">
    <source>
        <dbReference type="Pfam" id="PF00361"/>
    </source>
</evidence>
<evidence type="ECO:0000256" key="10">
    <source>
        <dbReference type="ARBA" id="ARBA00022989"/>
    </source>
</evidence>
<evidence type="ECO:0000256" key="5">
    <source>
        <dbReference type="ARBA" id="ARBA00022660"/>
    </source>
</evidence>
<dbReference type="Pfam" id="PF00361">
    <property type="entry name" value="Proton_antipo_M"/>
    <property type="match status" value="1"/>
</dbReference>
<evidence type="ECO:0000259" key="18">
    <source>
        <dbReference type="Pfam" id="PF00662"/>
    </source>
</evidence>
<dbReference type="Pfam" id="PF00662">
    <property type="entry name" value="Proton_antipo_N"/>
    <property type="match status" value="1"/>
</dbReference>
<evidence type="ECO:0000259" key="19">
    <source>
        <dbReference type="Pfam" id="PF06455"/>
    </source>
</evidence>
<feature type="transmembrane region" description="Helical" evidence="16">
    <location>
        <begin position="50"/>
        <end position="75"/>
    </location>
</feature>
<evidence type="ECO:0000256" key="4">
    <source>
        <dbReference type="ARBA" id="ARBA00022448"/>
    </source>
</evidence>
<keyword evidence="7" id="KW-0999">Mitochondrion inner membrane</keyword>
<dbReference type="InterPro" id="IPR010934">
    <property type="entry name" value="NADH_DH_su5_C"/>
</dbReference>
<dbReference type="AlphaFoldDB" id="A0A6H1PGB4"/>
<evidence type="ECO:0000256" key="15">
    <source>
        <dbReference type="ARBA" id="ARBA00049551"/>
    </source>
</evidence>
<dbReference type="PANTHER" id="PTHR42829:SF2">
    <property type="entry name" value="NADH-UBIQUINONE OXIDOREDUCTASE CHAIN 5"/>
    <property type="match status" value="1"/>
</dbReference>
<dbReference type="PRINTS" id="PR01434">
    <property type="entry name" value="NADHDHGNASE5"/>
</dbReference>
<comment type="similarity">
    <text evidence="16">Belongs to the complex I subunit 5 family.</text>
</comment>
<feature type="domain" description="NADH:quinone oxidoreductase/Mrp antiporter transmembrane" evidence="17">
    <location>
        <begin position="110"/>
        <end position="388"/>
    </location>
</feature>
<keyword evidence="6 16" id="KW-0812">Transmembrane</keyword>
<keyword evidence="4 16" id="KW-0813">Transport</keyword>
<comment type="catalytic activity">
    <reaction evidence="15 16">
        <text>a ubiquinone + NADH + 5 H(+)(in) = a ubiquinol + NAD(+) + 4 H(+)(out)</text>
        <dbReference type="Rhea" id="RHEA:29091"/>
        <dbReference type="Rhea" id="RHEA-COMP:9565"/>
        <dbReference type="Rhea" id="RHEA-COMP:9566"/>
        <dbReference type="ChEBI" id="CHEBI:15378"/>
        <dbReference type="ChEBI" id="CHEBI:16389"/>
        <dbReference type="ChEBI" id="CHEBI:17976"/>
        <dbReference type="ChEBI" id="CHEBI:57540"/>
        <dbReference type="ChEBI" id="CHEBI:57945"/>
        <dbReference type="EC" id="7.1.1.2"/>
    </reaction>
</comment>
<keyword evidence="13 16" id="KW-0496">Mitochondrion</keyword>
<keyword evidence="11 16" id="KW-0520">NAD</keyword>
<dbReference type="EMBL" id="MN864057">
    <property type="protein sequence ID" value="QIZ12608.1"/>
    <property type="molecule type" value="Genomic_DNA"/>
</dbReference>
<accession>A0A6H1PGB4</accession>
<evidence type="ECO:0000313" key="20">
    <source>
        <dbReference type="EMBL" id="QIZ12608.1"/>
    </source>
</evidence>
<feature type="transmembrane region" description="Helical" evidence="16">
    <location>
        <begin position="246"/>
        <end position="264"/>
    </location>
</feature>
<feature type="transmembrane region" description="Helical" evidence="16">
    <location>
        <begin position="114"/>
        <end position="132"/>
    </location>
</feature>
<keyword evidence="14 16" id="KW-0472">Membrane</keyword>
<evidence type="ECO:0000256" key="13">
    <source>
        <dbReference type="ARBA" id="ARBA00023128"/>
    </source>
</evidence>
<keyword evidence="5" id="KW-0679">Respiratory chain</keyword>
<feature type="transmembrane region" description="Helical" evidence="16">
    <location>
        <begin position="12"/>
        <end position="30"/>
    </location>
</feature>
<dbReference type="EC" id="7.1.1.2" evidence="2 16"/>
<feature type="domain" description="NADH dehydrogenase subunit 5 C-terminal" evidence="19">
    <location>
        <begin position="392"/>
        <end position="566"/>
    </location>
</feature>
<evidence type="ECO:0000256" key="14">
    <source>
        <dbReference type="ARBA" id="ARBA00023136"/>
    </source>
</evidence>
<keyword evidence="9" id="KW-0249">Electron transport</keyword>
<keyword evidence="10 16" id="KW-1133">Transmembrane helix</keyword>
<comment type="subcellular location">
    <subcellularLocation>
        <location evidence="1">Mitochondrion inner membrane</location>
        <topology evidence="1">Multi-pass membrane protein</topology>
    </subcellularLocation>
</comment>
<evidence type="ECO:0000256" key="11">
    <source>
        <dbReference type="ARBA" id="ARBA00023027"/>
    </source>
</evidence>
<feature type="transmembrane region" description="Helical" evidence="16">
    <location>
        <begin position="213"/>
        <end position="234"/>
    </location>
</feature>
<evidence type="ECO:0000256" key="16">
    <source>
        <dbReference type="RuleBase" id="RU003404"/>
    </source>
</evidence>
<dbReference type="InterPro" id="IPR001750">
    <property type="entry name" value="ND/Mrp_TM"/>
</dbReference>
<sequence length="567" mass="63734">MKFYNSSAKLASIMLMIYSIMILFIQVFLLNSNKIWLIEFSFFELNSATLSIPIIMDWTSLMFSAVVCFISSCVMMFSSSYMKADVFVTRFIWIVMLFVLSMNFLIFIPNLASLLLGWDGLGLVSFCLVIYYQNQKSLGAGLMTALMNRIGDVALLLGIGWTLSQGHWNSVSMWSFPMFNMVILMILLAGMTKSAQIPFCAWLPAAMAAPTPVSALVHSSTLVTAGVFLLIRFYPFLSKINMFNMTLNMISMMTMLMAGIAATFETDLKKIIALSTLSQLGVMMFSISVGLPLLSMIHLFTHALFKALLFLCAGSIIYSHTNNQDIRKMSHLWSHLPISSTCFNIANLALCGFPFMAGFYSKDLIIEMMLLNQNNYMIIIMMMLATLLTALYSARLSFMVFWSEMKQNVKINTSNENKEMTTPILILSGGAMFGGTLLSWALLSPSVTPTLPPSDKTITIILVILGAIIFFLKFKLNMMKTSTMLTIFFINMWFMSNLSNNLTSKMSMHLSNKMFKFLDLGWVEQFGGEGVFLYLMKLTKLNQIMQANKFNLLATLMVSSLSLLLFL</sequence>
<dbReference type="GO" id="GO:0003954">
    <property type="term" value="F:NADH dehydrogenase activity"/>
    <property type="evidence" value="ECO:0007669"/>
    <property type="project" value="TreeGrafter"/>
</dbReference>
<dbReference type="GO" id="GO:0015990">
    <property type="term" value="P:electron transport coupled proton transport"/>
    <property type="evidence" value="ECO:0007669"/>
    <property type="project" value="TreeGrafter"/>
</dbReference>
<feature type="transmembrane region" description="Helical" evidence="16">
    <location>
        <begin position="299"/>
        <end position="320"/>
    </location>
</feature>
<keyword evidence="8" id="KW-1278">Translocase</keyword>
<feature type="transmembrane region" description="Helical" evidence="16">
    <location>
        <begin position="271"/>
        <end position="293"/>
    </location>
</feature>
<feature type="transmembrane region" description="Helical" evidence="16">
    <location>
        <begin position="332"/>
        <end position="356"/>
    </location>
</feature>
<feature type="transmembrane region" description="Helical" evidence="16">
    <location>
        <begin position="423"/>
        <end position="443"/>
    </location>
</feature>
<proteinExistence type="inferred from homology"/>
<evidence type="ECO:0000256" key="1">
    <source>
        <dbReference type="ARBA" id="ARBA00004448"/>
    </source>
</evidence>
<dbReference type="GO" id="GO:0042773">
    <property type="term" value="P:ATP synthesis coupled electron transport"/>
    <property type="evidence" value="ECO:0007669"/>
    <property type="project" value="InterPro"/>
</dbReference>
<geneLocation type="mitochondrion" evidence="20"/>
<feature type="domain" description="NADH-Ubiquinone oxidoreductase (complex I) chain 5 N-terminal" evidence="18">
    <location>
        <begin position="43"/>
        <end position="91"/>
    </location>
</feature>
<dbReference type="GO" id="GO:0005743">
    <property type="term" value="C:mitochondrial inner membrane"/>
    <property type="evidence" value="ECO:0007669"/>
    <property type="project" value="UniProtKB-SubCell"/>
</dbReference>
<feature type="transmembrane region" description="Helical" evidence="16">
    <location>
        <begin position="550"/>
        <end position="566"/>
    </location>
</feature>
<evidence type="ECO:0000256" key="9">
    <source>
        <dbReference type="ARBA" id="ARBA00022982"/>
    </source>
</evidence>
<name>A0A6H1PGB4_9MOLL</name>